<evidence type="ECO:0000259" key="2">
    <source>
        <dbReference type="PROSITE" id="PS51898"/>
    </source>
</evidence>
<dbReference type="Gene3D" id="1.10.443.10">
    <property type="entry name" value="Intergrase catalytic core"/>
    <property type="match status" value="1"/>
</dbReference>
<dbReference type="InterPro" id="IPR013762">
    <property type="entry name" value="Integrase-like_cat_sf"/>
</dbReference>
<dbReference type="EMBL" id="LT984813">
    <property type="protein sequence ID" value="SPD65473.1"/>
    <property type="molecule type" value="Genomic_DNA"/>
</dbReference>
<keyword evidence="1" id="KW-0233">DNA recombination</keyword>
<dbReference type="GO" id="GO:0015074">
    <property type="term" value="P:DNA integration"/>
    <property type="evidence" value="ECO:0007669"/>
    <property type="project" value="InterPro"/>
</dbReference>
<evidence type="ECO:0000313" key="3">
    <source>
        <dbReference type="EMBL" id="SPD65473.1"/>
    </source>
</evidence>
<dbReference type="GO" id="GO:0006310">
    <property type="term" value="P:DNA recombination"/>
    <property type="evidence" value="ECO:0007669"/>
    <property type="project" value="UniProtKB-KW"/>
</dbReference>
<feature type="domain" description="Tyr recombinase" evidence="2">
    <location>
        <begin position="1"/>
        <end position="155"/>
    </location>
</feature>
<name>A0A9Q7UVF8_9BURK</name>
<proteinExistence type="predicted"/>
<dbReference type="InterPro" id="IPR011010">
    <property type="entry name" value="DNA_brk_join_enz"/>
</dbReference>
<protein>
    <submittedName>
        <fullName evidence="3">Integrase</fullName>
    </submittedName>
</protein>
<dbReference type="PROSITE" id="PS51898">
    <property type="entry name" value="TYR_RECOMBINASE"/>
    <property type="match status" value="1"/>
</dbReference>
<dbReference type="SUPFAM" id="SSF56349">
    <property type="entry name" value="DNA breaking-rejoining enzymes"/>
    <property type="match status" value="1"/>
</dbReference>
<evidence type="ECO:0000256" key="1">
    <source>
        <dbReference type="ARBA" id="ARBA00023172"/>
    </source>
</evidence>
<dbReference type="Proteomes" id="UP000254259">
    <property type="component" value="Chromosome CBM2636"/>
</dbReference>
<dbReference type="AlphaFoldDB" id="A0A9Q7UVF8"/>
<sequence>MDMAYFTGQRPGDALRLTEQNVQDGHLVIKQGKTKAPLRIAIIGELKALLDRIKVRKAGLAVTSIYLLVNEKGLKLSQPTLRSQFTIAKREAKKAYPDQEERIEEFWMYDLRAKAADDTSDEKGDAAAADLLGHADIRTTKRHYLRRGKRVAPTK</sequence>
<evidence type="ECO:0000313" key="4">
    <source>
        <dbReference type="Proteomes" id="UP000254259"/>
    </source>
</evidence>
<accession>A0A9Q7UVF8</accession>
<dbReference type="InterPro" id="IPR002104">
    <property type="entry name" value="Integrase_catalytic"/>
</dbReference>
<reference evidence="3 4" key="1">
    <citation type="submission" date="2018-01" db="EMBL/GenBank/DDBJ databases">
        <authorList>
            <person name="Clerissi C."/>
        </authorList>
    </citation>
    <scope>NUCLEOTIDE SEQUENCE [LARGE SCALE GENOMIC DNA]</scope>
    <source>
        <strain evidence="3">Cupriavidus taiwanensis SWF 66322</strain>
    </source>
</reference>
<organism evidence="3 4">
    <name type="scientific">Cupriavidus taiwanensis</name>
    <dbReference type="NCBI Taxonomy" id="164546"/>
    <lineage>
        <taxon>Bacteria</taxon>
        <taxon>Pseudomonadati</taxon>
        <taxon>Pseudomonadota</taxon>
        <taxon>Betaproteobacteria</taxon>
        <taxon>Burkholderiales</taxon>
        <taxon>Burkholderiaceae</taxon>
        <taxon>Cupriavidus</taxon>
    </lineage>
</organism>
<gene>
    <name evidence="3" type="ORF">CBM2636_12496</name>
</gene>
<dbReference type="GO" id="GO:0003677">
    <property type="term" value="F:DNA binding"/>
    <property type="evidence" value="ECO:0007669"/>
    <property type="project" value="InterPro"/>
</dbReference>
<dbReference type="Pfam" id="PF00589">
    <property type="entry name" value="Phage_integrase"/>
    <property type="match status" value="1"/>
</dbReference>